<dbReference type="EMBL" id="JAPUFD010000005">
    <property type="protein sequence ID" value="MDI1487137.1"/>
    <property type="molecule type" value="Genomic_DNA"/>
</dbReference>
<dbReference type="Proteomes" id="UP001161017">
    <property type="component" value="Unassembled WGS sequence"/>
</dbReference>
<organism evidence="1 2">
    <name type="scientific">Ramalina farinacea</name>
    <dbReference type="NCBI Taxonomy" id="258253"/>
    <lineage>
        <taxon>Eukaryota</taxon>
        <taxon>Fungi</taxon>
        <taxon>Dikarya</taxon>
        <taxon>Ascomycota</taxon>
        <taxon>Pezizomycotina</taxon>
        <taxon>Lecanoromycetes</taxon>
        <taxon>OSLEUM clade</taxon>
        <taxon>Lecanoromycetidae</taxon>
        <taxon>Lecanorales</taxon>
        <taxon>Lecanorineae</taxon>
        <taxon>Ramalinaceae</taxon>
        <taxon>Ramalina</taxon>
    </lineage>
</organism>
<accession>A0AA43QII4</accession>
<keyword evidence="2" id="KW-1185">Reference proteome</keyword>
<evidence type="ECO:0000313" key="1">
    <source>
        <dbReference type="EMBL" id="MDI1487137.1"/>
    </source>
</evidence>
<proteinExistence type="predicted"/>
<gene>
    <name evidence="1" type="ORF">OHK93_006405</name>
</gene>
<reference evidence="1" key="1">
    <citation type="journal article" date="2023" name="Genome Biol. Evol.">
        <title>First Whole Genome Sequence and Flow Cytometry Genome Size Data for the Lichen-Forming Fungus Ramalina farinacea (Ascomycota).</title>
        <authorList>
            <person name="Llewellyn T."/>
            <person name="Mian S."/>
            <person name="Hill R."/>
            <person name="Leitch I.J."/>
            <person name="Gaya E."/>
        </authorList>
    </citation>
    <scope>NUCLEOTIDE SEQUENCE</scope>
    <source>
        <strain evidence="1">LIQ254RAFAR</strain>
    </source>
</reference>
<protein>
    <submittedName>
        <fullName evidence="1">Uncharacterized protein</fullName>
    </submittedName>
</protein>
<evidence type="ECO:0000313" key="2">
    <source>
        <dbReference type="Proteomes" id="UP001161017"/>
    </source>
</evidence>
<comment type="caution">
    <text evidence="1">The sequence shown here is derived from an EMBL/GenBank/DDBJ whole genome shotgun (WGS) entry which is preliminary data.</text>
</comment>
<dbReference type="AlphaFoldDB" id="A0AA43QII4"/>
<sequence length="209" mass="23084">MHIPDNIGEFLPDCPGTNLSGDSPKVPQSPTLRQNLFAANFLMHSYSTPMPALFAISATPVGGQEQDGNVYFSSAKLSYLRIDGKVVEISTKAGVWGEWNRPGVIEHQNIPGSWDWFQLEELNIEIPDAINDIRAAGFTNPWDYLLIIKQRVVSQRTLWFFQEHQPPYAVVMGDLERKPFPVNTGPALNTDASGAGCLNGPPQYAVDVT</sequence>
<name>A0AA43QII4_9LECA</name>